<dbReference type="Gene3D" id="3.30.830.10">
    <property type="entry name" value="Metalloenzyme, LuxS/M16 peptidase-like"/>
    <property type="match status" value="2"/>
</dbReference>
<comment type="caution">
    <text evidence="4">The sequence shown here is derived from an EMBL/GenBank/DDBJ whole genome shotgun (WGS) entry which is preliminary data.</text>
</comment>
<keyword evidence="1" id="KW-0732">Signal</keyword>
<organism evidence="4 5">
    <name type="scientific">Taibaiella soli</name>
    <dbReference type="NCBI Taxonomy" id="1649169"/>
    <lineage>
        <taxon>Bacteria</taxon>
        <taxon>Pseudomonadati</taxon>
        <taxon>Bacteroidota</taxon>
        <taxon>Chitinophagia</taxon>
        <taxon>Chitinophagales</taxon>
        <taxon>Chitinophagaceae</taxon>
        <taxon>Taibaiella</taxon>
    </lineage>
</organism>
<dbReference type="Pfam" id="PF05193">
    <property type="entry name" value="Peptidase_M16_C"/>
    <property type="match status" value="1"/>
</dbReference>
<feature type="domain" description="Peptidase M16 N-terminal" evidence="2">
    <location>
        <begin position="87"/>
        <end position="175"/>
    </location>
</feature>
<sequence>MKKITLSILTLALLSSVSRAQTLDRSIRPKAGPAPEVKLGKTETFTLSNGMKVFVVENHKLPTVEYSIQLDIKPELEGDMAGFRDMFSELMTSGTKTRSKDKLNEEIDFIGADVSATSEGLNGSSLKKHQDQLLTLMGDIAMNADFKQEELDKTKQRTLSGLEASKNEPDAMLKNVAAVLNYSTKHPYGEVSTETSVKKISLDRVKKYYSTYFRPNVAYMAVVGDITAAEVKPLLEKYFGKWAKATVPVATYAKPTAPATTGVEFVPRDGAVQSVINVTYPIDLKPGTPEVIKAKVAGTILGGGSQGRLFLNLREKHAWTYGSYSSITADELAGNFTAYAKCRNVVTDSSVGEILNEMNRLSVEKVDNESLQNTIAYMSGGFAMSLEDPARIAQFAINTERYHMPKDYYQNYLKNLAAVSSDDVMAISKKYITPANANIVVVGSKDESKKLAKYSKDGNIAYFDGYGRPLKETATAAAPAGVTADAVYNKYVAAIGGEKAINGLKDMKLVASGSIQGQTLTFTSIKKAPAQMSMVVAMGSMTLQKMVVNGDKGYKVERGQKVDLTADELKDLKQEADLQSDLHATQYGIKRTLKGMDKVNDKDVYVLDVVNAKGDKSTEYYDAATNFLVKKVEMSEQGAATTEFADYREVPGTNGYKVPYSVKIPAGPNMSIDSKVTTVEVNKGIADSEFQ</sequence>
<accession>A0A2W2B2W0</accession>
<protein>
    <submittedName>
        <fullName evidence="4">Insulinase family protein</fullName>
    </submittedName>
</protein>
<dbReference type="InterPro" id="IPR011765">
    <property type="entry name" value="Pept_M16_N"/>
</dbReference>
<evidence type="ECO:0000313" key="4">
    <source>
        <dbReference type="EMBL" id="PZF74624.1"/>
    </source>
</evidence>
<dbReference type="GO" id="GO:0046872">
    <property type="term" value="F:metal ion binding"/>
    <property type="evidence" value="ECO:0007669"/>
    <property type="project" value="InterPro"/>
</dbReference>
<dbReference type="OrthoDB" id="9811314at2"/>
<dbReference type="RefSeq" id="WP_110997464.1">
    <property type="nucleotide sequence ID" value="NZ_QKTW01000003.1"/>
</dbReference>
<dbReference type="PANTHER" id="PTHR11851">
    <property type="entry name" value="METALLOPROTEASE"/>
    <property type="match status" value="1"/>
</dbReference>
<dbReference type="InterPro" id="IPR007863">
    <property type="entry name" value="Peptidase_M16_C"/>
</dbReference>
<dbReference type="SUPFAM" id="SSF63411">
    <property type="entry name" value="LuxS/MPP-like metallohydrolase"/>
    <property type="match status" value="2"/>
</dbReference>
<dbReference type="Proteomes" id="UP000248745">
    <property type="component" value="Unassembled WGS sequence"/>
</dbReference>
<dbReference type="AlphaFoldDB" id="A0A2W2B2W0"/>
<feature type="chain" id="PRO_5016135427" evidence="1">
    <location>
        <begin position="21"/>
        <end position="691"/>
    </location>
</feature>
<dbReference type="Pfam" id="PF00675">
    <property type="entry name" value="Peptidase_M16"/>
    <property type="match status" value="1"/>
</dbReference>
<name>A0A2W2B2W0_9BACT</name>
<evidence type="ECO:0000313" key="5">
    <source>
        <dbReference type="Proteomes" id="UP000248745"/>
    </source>
</evidence>
<gene>
    <name evidence="4" type="ORF">DN068_03340</name>
</gene>
<dbReference type="InterPro" id="IPR050361">
    <property type="entry name" value="MPP/UQCRC_Complex"/>
</dbReference>
<feature type="domain" description="Peptidase M16 C-terminal" evidence="3">
    <location>
        <begin position="199"/>
        <end position="375"/>
    </location>
</feature>
<reference evidence="4 5" key="1">
    <citation type="submission" date="2018-06" db="EMBL/GenBank/DDBJ databases">
        <title>Mucibacter soli gen. nov., sp. nov., a new member of the family Chitinophagaceae producing mucin.</title>
        <authorList>
            <person name="Kim M.-K."/>
            <person name="Park S."/>
            <person name="Kim T.-S."/>
            <person name="Joung Y."/>
            <person name="Han J.-H."/>
            <person name="Kim S.B."/>
        </authorList>
    </citation>
    <scope>NUCLEOTIDE SEQUENCE [LARGE SCALE GENOMIC DNA]</scope>
    <source>
        <strain evidence="4 5">R1-15</strain>
    </source>
</reference>
<evidence type="ECO:0000259" key="3">
    <source>
        <dbReference type="Pfam" id="PF05193"/>
    </source>
</evidence>
<dbReference type="EMBL" id="QKTW01000003">
    <property type="protein sequence ID" value="PZF74624.1"/>
    <property type="molecule type" value="Genomic_DNA"/>
</dbReference>
<evidence type="ECO:0000259" key="2">
    <source>
        <dbReference type="Pfam" id="PF00675"/>
    </source>
</evidence>
<dbReference type="InterPro" id="IPR011249">
    <property type="entry name" value="Metalloenz_LuxS/M16"/>
</dbReference>
<proteinExistence type="predicted"/>
<evidence type="ECO:0000256" key="1">
    <source>
        <dbReference type="SAM" id="SignalP"/>
    </source>
</evidence>
<feature type="signal peptide" evidence="1">
    <location>
        <begin position="1"/>
        <end position="20"/>
    </location>
</feature>
<keyword evidence="5" id="KW-1185">Reference proteome</keyword>